<dbReference type="Pfam" id="PF02449">
    <property type="entry name" value="Glyco_hydro_42"/>
    <property type="match status" value="1"/>
</dbReference>
<dbReference type="InterPro" id="IPR017853">
    <property type="entry name" value="GH"/>
</dbReference>
<dbReference type="Gene3D" id="3.40.50.880">
    <property type="match status" value="1"/>
</dbReference>
<dbReference type="PIRSF" id="PIRSF001084">
    <property type="entry name" value="B-galactosidase"/>
    <property type="match status" value="1"/>
</dbReference>
<dbReference type="InterPro" id="IPR013529">
    <property type="entry name" value="Glyco_hydro_42_N"/>
</dbReference>
<dbReference type="Pfam" id="PF08532">
    <property type="entry name" value="Glyco_hydro_42M"/>
    <property type="match status" value="1"/>
</dbReference>
<keyword evidence="5" id="KW-0378">Hydrolase</keyword>
<dbReference type="STRING" id="1835702.A0A1F5L3Z5"/>
<evidence type="ECO:0000256" key="7">
    <source>
        <dbReference type="ARBA" id="ARBA00023295"/>
    </source>
</evidence>
<dbReference type="EMBL" id="LXJU01000034">
    <property type="protein sequence ID" value="OGE47954.1"/>
    <property type="molecule type" value="Genomic_DNA"/>
</dbReference>
<evidence type="ECO:0000313" key="11">
    <source>
        <dbReference type="EMBL" id="OGE47954.1"/>
    </source>
</evidence>
<evidence type="ECO:0000256" key="6">
    <source>
        <dbReference type="ARBA" id="ARBA00022833"/>
    </source>
</evidence>
<dbReference type="GeneID" id="34581462"/>
<keyword evidence="4" id="KW-0479">Metal-binding</keyword>
<dbReference type="InterPro" id="IPR003476">
    <property type="entry name" value="Glyco_hydro_42"/>
</dbReference>
<dbReference type="InterPro" id="IPR013780">
    <property type="entry name" value="Glyco_hydro_b"/>
</dbReference>
<evidence type="ECO:0000256" key="1">
    <source>
        <dbReference type="ARBA" id="ARBA00001412"/>
    </source>
</evidence>
<dbReference type="GO" id="GO:0009341">
    <property type="term" value="C:beta-galactosidase complex"/>
    <property type="evidence" value="ECO:0007669"/>
    <property type="project" value="InterPro"/>
</dbReference>
<feature type="chain" id="PRO_5009519249" description="beta-galactosidase" evidence="8">
    <location>
        <begin position="24"/>
        <end position="727"/>
    </location>
</feature>
<reference evidence="11 12" key="1">
    <citation type="journal article" date="2016" name="Sci. Rep.">
        <title>Penicillium arizonense, a new, genome sequenced fungal species, reveals a high chemical diversity in secreted metabolites.</title>
        <authorList>
            <person name="Grijseels S."/>
            <person name="Nielsen J.C."/>
            <person name="Randelovic M."/>
            <person name="Nielsen J."/>
            <person name="Nielsen K.F."/>
            <person name="Workman M."/>
            <person name="Frisvad J.C."/>
        </authorList>
    </citation>
    <scope>NUCLEOTIDE SEQUENCE [LARGE SCALE GENOMIC DNA]</scope>
    <source>
        <strain evidence="11 12">CBS 141311</strain>
    </source>
</reference>
<comment type="catalytic activity">
    <reaction evidence="1">
        <text>Hydrolysis of terminal non-reducing beta-D-galactose residues in beta-D-galactosides.</text>
        <dbReference type="EC" id="3.2.1.23"/>
    </reaction>
</comment>
<accession>A0A1F5L3Z5</accession>
<dbReference type="InterPro" id="IPR013738">
    <property type="entry name" value="Beta_galactosidase_Trimer"/>
</dbReference>
<feature type="domain" description="Beta-galactosidase trimerisation" evidence="10">
    <location>
        <begin position="449"/>
        <end position="662"/>
    </location>
</feature>
<dbReference type="RefSeq" id="XP_022483411.1">
    <property type="nucleotide sequence ID" value="XM_022636728.1"/>
</dbReference>
<dbReference type="Gene3D" id="2.60.40.1180">
    <property type="entry name" value="Golgi alpha-mannosidase II"/>
    <property type="match status" value="1"/>
</dbReference>
<evidence type="ECO:0000313" key="12">
    <source>
        <dbReference type="Proteomes" id="UP000177622"/>
    </source>
</evidence>
<keyword evidence="12" id="KW-1185">Reference proteome</keyword>
<sequence length="727" mass="82021">MARIISCLAILASMSAGLLDVRADGSLSPPSKERWSSGFHLGVDYYPSHWPEEMWEPDVARMRDTNLTYVRVSEFDWALLEPEEGHYNFTILDQTIELLGRHNLKAIIGTPTAAPPNWICEKYDIYPVDVYNDTLHFGSRRHYSFSSFDYRRLSQNITEALAKRYGNNSIVAGWQLDNEFGGARSFDQNAIKRFRTWLKAKYDTIENLNERQGRVFWSSQYTSFETVMPPFLEVYMNNQAHKLDWYRFSSDMVIDFAKEQASILRKYAPNQAVTTNFMNMFTEFDHHKFSREVGLDFATWDNYPLAGLTSFSWVTEQEQADYLRTGLPDLQAMNHALYRGIAGAAYNKPSGPFGVMESQPGLVNWSPYRVSPLDGMVRLWTHEVFAESGDYVSYFRWRQVPYAQEQTLSGLFVSDNSPEQGYLEVQAVASQDLEKLREAEGTTGQGQGDVALIFDYTADWVWEIEPHSGGWDNKKSQYEGAVLSYKDIVYSFYLAIRRLGLSVDIISAHQPIDGYKMVVVPSLPIIPDAFNSALSNYSGPVVFGPHSGSTSEDFSYALGLNPSNGTLRERLPMRVTRIETTPSYAGSSVSYAGSTFNISSWEEWISCERDNRTSKATVSYSSAFRKGKPAACSKDGAHYIAFNPPPDFLVSYLGDVAADANIKALTGKPASKDGDLGPTIRLAKRGNLIWVFNYGLESVERPKIEEANLLIGDRDVIHPADLAVYKL</sequence>
<dbReference type="PANTHER" id="PTHR36447">
    <property type="entry name" value="BETA-GALACTOSIDASE GANA"/>
    <property type="match status" value="1"/>
</dbReference>
<dbReference type="SUPFAM" id="SSF51011">
    <property type="entry name" value="Glycosyl hydrolase domain"/>
    <property type="match status" value="1"/>
</dbReference>
<name>A0A1F5L3Z5_PENAI</name>
<feature type="signal peptide" evidence="8">
    <location>
        <begin position="1"/>
        <end position="23"/>
    </location>
</feature>
<evidence type="ECO:0000256" key="3">
    <source>
        <dbReference type="ARBA" id="ARBA00012756"/>
    </source>
</evidence>
<dbReference type="Gene3D" id="3.20.20.80">
    <property type="entry name" value="Glycosidases"/>
    <property type="match status" value="1"/>
</dbReference>
<comment type="similarity">
    <text evidence="2">Belongs to the glycosyl hydrolase 42 family.</text>
</comment>
<dbReference type="AlphaFoldDB" id="A0A1F5L3Z5"/>
<comment type="caution">
    <text evidence="11">The sequence shown here is derived from an EMBL/GenBank/DDBJ whole genome shotgun (WGS) entry which is preliminary data.</text>
</comment>
<evidence type="ECO:0000256" key="4">
    <source>
        <dbReference type="ARBA" id="ARBA00022723"/>
    </source>
</evidence>
<evidence type="ECO:0000256" key="8">
    <source>
        <dbReference type="SAM" id="SignalP"/>
    </source>
</evidence>
<dbReference type="GO" id="GO:0005975">
    <property type="term" value="P:carbohydrate metabolic process"/>
    <property type="evidence" value="ECO:0007669"/>
    <property type="project" value="InterPro"/>
</dbReference>
<proteinExistence type="inferred from homology"/>
<dbReference type="GO" id="GO:0046872">
    <property type="term" value="F:metal ion binding"/>
    <property type="evidence" value="ECO:0007669"/>
    <property type="project" value="UniProtKB-KW"/>
</dbReference>
<dbReference type="OrthoDB" id="1657402at2759"/>
<keyword evidence="7" id="KW-0326">Glycosidase</keyword>
<evidence type="ECO:0000259" key="10">
    <source>
        <dbReference type="Pfam" id="PF08532"/>
    </source>
</evidence>
<dbReference type="CDD" id="cd03143">
    <property type="entry name" value="A4_beta-galactosidase_middle_domain"/>
    <property type="match status" value="1"/>
</dbReference>
<keyword evidence="8" id="KW-0732">Signal</keyword>
<organism evidence="11 12">
    <name type="scientific">Penicillium arizonense</name>
    <dbReference type="NCBI Taxonomy" id="1835702"/>
    <lineage>
        <taxon>Eukaryota</taxon>
        <taxon>Fungi</taxon>
        <taxon>Dikarya</taxon>
        <taxon>Ascomycota</taxon>
        <taxon>Pezizomycotina</taxon>
        <taxon>Eurotiomycetes</taxon>
        <taxon>Eurotiomycetidae</taxon>
        <taxon>Eurotiales</taxon>
        <taxon>Aspergillaceae</taxon>
        <taxon>Penicillium</taxon>
    </lineage>
</organism>
<evidence type="ECO:0000259" key="9">
    <source>
        <dbReference type="Pfam" id="PF02449"/>
    </source>
</evidence>
<protein>
    <recommendedName>
        <fullName evidence="3">beta-galactosidase</fullName>
        <ecNumber evidence="3">3.2.1.23</ecNumber>
    </recommendedName>
</protein>
<dbReference type="Proteomes" id="UP000177622">
    <property type="component" value="Unassembled WGS sequence"/>
</dbReference>
<feature type="domain" description="Glycoside hydrolase family 42 N-terminal" evidence="9">
    <location>
        <begin position="44"/>
        <end position="430"/>
    </location>
</feature>
<gene>
    <name evidence="11" type="ORF">PENARI_c034G07953</name>
</gene>
<dbReference type="PANTHER" id="PTHR36447:SF2">
    <property type="entry name" value="BETA-GALACTOSIDASE YESZ"/>
    <property type="match status" value="1"/>
</dbReference>
<dbReference type="SUPFAM" id="SSF51445">
    <property type="entry name" value="(Trans)glycosidases"/>
    <property type="match status" value="1"/>
</dbReference>
<evidence type="ECO:0000256" key="5">
    <source>
        <dbReference type="ARBA" id="ARBA00022801"/>
    </source>
</evidence>
<dbReference type="SUPFAM" id="SSF52317">
    <property type="entry name" value="Class I glutamine amidotransferase-like"/>
    <property type="match status" value="1"/>
</dbReference>
<dbReference type="EC" id="3.2.1.23" evidence="3"/>
<keyword evidence="6" id="KW-0862">Zinc</keyword>
<dbReference type="GO" id="GO:0004565">
    <property type="term" value="F:beta-galactosidase activity"/>
    <property type="evidence" value="ECO:0007669"/>
    <property type="project" value="UniProtKB-EC"/>
</dbReference>
<evidence type="ECO:0000256" key="2">
    <source>
        <dbReference type="ARBA" id="ARBA00005940"/>
    </source>
</evidence>
<dbReference type="InterPro" id="IPR029062">
    <property type="entry name" value="Class_I_gatase-like"/>
</dbReference>